<accession>A0A915HGB6</accession>
<name>A0A915HGB6_ROMCU</name>
<protein>
    <submittedName>
        <fullName evidence="3">Uncharacterized protein</fullName>
    </submittedName>
</protein>
<dbReference type="WBParaSite" id="nRc.2.0.1.t00345-RA">
    <property type="protein sequence ID" value="nRc.2.0.1.t00345-RA"/>
    <property type="gene ID" value="nRc.2.0.1.g00345"/>
</dbReference>
<keyword evidence="2" id="KW-1185">Reference proteome</keyword>
<proteinExistence type="predicted"/>
<evidence type="ECO:0000313" key="3">
    <source>
        <dbReference type="WBParaSite" id="nRc.2.0.1.t00345-RA"/>
    </source>
</evidence>
<evidence type="ECO:0000313" key="2">
    <source>
        <dbReference type="Proteomes" id="UP000887565"/>
    </source>
</evidence>
<sequence>MYVVEHPTVFSESKDANFNNSSKSHKNKEKYELTQNEKNENENSRQHKNQEISRNITKRHIIRIRPVHFSRNADAHD</sequence>
<evidence type="ECO:0000256" key="1">
    <source>
        <dbReference type="SAM" id="MobiDB-lite"/>
    </source>
</evidence>
<reference evidence="3" key="1">
    <citation type="submission" date="2022-11" db="UniProtKB">
        <authorList>
            <consortium name="WormBaseParasite"/>
        </authorList>
    </citation>
    <scope>IDENTIFICATION</scope>
</reference>
<feature type="region of interest" description="Disordered" evidence="1">
    <location>
        <begin position="1"/>
        <end position="59"/>
    </location>
</feature>
<feature type="compositionally biased region" description="Basic and acidic residues" evidence="1">
    <location>
        <begin position="29"/>
        <end position="51"/>
    </location>
</feature>
<dbReference type="Proteomes" id="UP000887565">
    <property type="component" value="Unplaced"/>
</dbReference>
<dbReference type="AlphaFoldDB" id="A0A915HGB6"/>
<organism evidence="2 3">
    <name type="scientific">Romanomermis culicivorax</name>
    <name type="common">Nematode worm</name>
    <dbReference type="NCBI Taxonomy" id="13658"/>
    <lineage>
        <taxon>Eukaryota</taxon>
        <taxon>Metazoa</taxon>
        <taxon>Ecdysozoa</taxon>
        <taxon>Nematoda</taxon>
        <taxon>Enoplea</taxon>
        <taxon>Dorylaimia</taxon>
        <taxon>Mermithida</taxon>
        <taxon>Mermithoidea</taxon>
        <taxon>Mermithidae</taxon>
        <taxon>Romanomermis</taxon>
    </lineage>
</organism>